<name>A0A2V0P0V7_9CHLO</name>
<dbReference type="EC" id="3.1.2.-" evidence="11"/>
<comment type="caution">
    <text evidence="15">The sequence shown here is derived from an EMBL/GenBank/DDBJ whole genome shotgun (WGS) entry which is preliminary data.</text>
</comment>
<dbReference type="Gene3D" id="3.10.129.10">
    <property type="entry name" value="Hotdog Thioesterase"/>
    <property type="match status" value="1"/>
</dbReference>
<evidence type="ECO:0000256" key="12">
    <source>
        <dbReference type="SAM" id="MobiDB-lite"/>
    </source>
</evidence>
<evidence type="ECO:0000256" key="10">
    <source>
        <dbReference type="ARBA" id="ARBA00023160"/>
    </source>
</evidence>
<dbReference type="InterPro" id="IPR002864">
    <property type="entry name" value="Acyl-ACP_thioesterase_NHD"/>
</dbReference>
<dbReference type="Pfam" id="PF20791">
    <property type="entry name" value="Acyl-ACP_TE_C"/>
    <property type="match status" value="1"/>
</dbReference>
<proteinExistence type="inferred from homology"/>
<dbReference type="Proteomes" id="UP000247498">
    <property type="component" value="Unassembled WGS sequence"/>
</dbReference>
<dbReference type="PANTHER" id="PTHR31727:SF6">
    <property type="entry name" value="OLEOYL-ACYL CARRIER PROTEIN THIOESTERASE 1, CHLOROPLASTIC"/>
    <property type="match status" value="1"/>
</dbReference>
<keyword evidence="16" id="KW-1185">Reference proteome</keyword>
<dbReference type="AlphaFoldDB" id="A0A2V0P0V7"/>
<reference evidence="15 16" key="1">
    <citation type="journal article" date="2018" name="Sci. Rep.">
        <title>Raphidocelis subcapitata (=Pseudokirchneriella subcapitata) provides an insight into genome evolution and environmental adaptations in the Sphaeropleales.</title>
        <authorList>
            <person name="Suzuki S."/>
            <person name="Yamaguchi H."/>
            <person name="Nakajima N."/>
            <person name="Kawachi M."/>
        </authorList>
    </citation>
    <scope>NUCLEOTIDE SEQUENCE [LARGE SCALE GENOMIC DNA]</scope>
    <source>
        <strain evidence="15 16">NIES-35</strain>
    </source>
</reference>
<evidence type="ECO:0000259" key="13">
    <source>
        <dbReference type="Pfam" id="PF01643"/>
    </source>
</evidence>
<dbReference type="InterPro" id="IPR029069">
    <property type="entry name" value="HotDog_dom_sf"/>
</dbReference>
<comment type="similarity">
    <text evidence="2 11">Belongs to the acyl-ACP thioesterase family.</text>
</comment>
<dbReference type="GO" id="GO:0016297">
    <property type="term" value="F:fatty acyl-[ACP] hydrolase activity"/>
    <property type="evidence" value="ECO:0007669"/>
    <property type="project" value="InterPro"/>
</dbReference>
<keyword evidence="10 11" id="KW-0275">Fatty acid biosynthesis</keyword>
<evidence type="ECO:0000256" key="8">
    <source>
        <dbReference type="ARBA" id="ARBA00022946"/>
    </source>
</evidence>
<keyword evidence="4 11" id="KW-0150">Chloroplast</keyword>
<dbReference type="InParanoid" id="A0A2V0P0V7"/>
<gene>
    <name evidence="15" type="ORF">Rsub_06627</name>
</gene>
<dbReference type="GO" id="GO:0009507">
    <property type="term" value="C:chloroplast"/>
    <property type="evidence" value="ECO:0007669"/>
    <property type="project" value="UniProtKB-SubCell"/>
</dbReference>
<dbReference type="STRING" id="307507.A0A2V0P0V7"/>
<evidence type="ECO:0000256" key="11">
    <source>
        <dbReference type="RuleBase" id="RU363096"/>
    </source>
</evidence>
<keyword evidence="8" id="KW-0809">Transit peptide</keyword>
<evidence type="ECO:0000313" key="15">
    <source>
        <dbReference type="EMBL" id="GBF93494.1"/>
    </source>
</evidence>
<comment type="function">
    <text evidence="11">Plays an essential role in chain termination during de novo fatty acid synthesis.</text>
</comment>
<organism evidence="15 16">
    <name type="scientific">Raphidocelis subcapitata</name>
    <dbReference type="NCBI Taxonomy" id="307507"/>
    <lineage>
        <taxon>Eukaryota</taxon>
        <taxon>Viridiplantae</taxon>
        <taxon>Chlorophyta</taxon>
        <taxon>core chlorophytes</taxon>
        <taxon>Chlorophyceae</taxon>
        <taxon>CS clade</taxon>
        <taxon>Sphaeropleales</taxon>
        <taxon>Selenastraceae</taxon>
        <taxon>Raphidocelis</taxon>
    </lineage>
</organism>
<dbReference type="Pfam" id="PF01643">
    <property type="entry name" value="Acyl-ACP_TE"/>
    <property type="match status" value="1"/>
</dbReference>
<keyword evidence="3 11" id="KW-0444">Lipid biosynthesis</keyword>
<evidence type="ECO:0000256" key="1">
    <source>
        <dbReference type="ARBA" id="ARBA00004229"/>
    </source>
</evidence>
<accession>A0A2V0P0V7</accession>
<keyword evidence="5 11" id="KW-0934">Plastid</keyword>
<evidence type="ECO:0000259" key="14">
    <source>
        <dbReference type="Pfam" id="PF20791"/>
    </source>
</evidence>
<keyword evidence="9 11" id="KW-0443">Lipid metabolism</keyword>
<dbReference type="CDD" id="cd00586">
    <property type="entry name" value="4HBT"/>
    <property type="match status" value="2"/>
</dbReference>
<evidence type="ECO:0000313" key="16">
    <source>
        <dbReference type="Proteomes" id="UP000247498"/>
    </source>
</evidence>
<evidence type="ECO:0000256" key="3">
    <source>
        <dbReference type="ARBA" id="ARBA00022516"/>
    </source>
</evidence>
<dbReference type="EMBL" id="BDRX01000041">
    <property type="protein sequence ID" value="GBF93494.1"/>
    <property type="molecule type" value="Genomic_DNA"/>
</dbReference>
<evidence type="ECO:0000256" key="2">
    <source>
        <dbReference type="ARBA" id="ARBA00006500"/>
    </source>
</evidence>
<comment type="subcellular location">
    <subcellularLocation>
        <location evidence="1 11">Plastid</location>
        <location evidence="1 11">Chloroplast</location>
    </subcellularLocation>
</comment>
<feature type="region of interest" description="Disordered" evidence="12">
    <location>
        <begin position="1"/>
        <end position="27"/>
    </location>
</feature>
<feature type="domain" description="Acyl-ACP thioesterase N-terminal hotdog" evidence="13">
    <location>
        <begin position="74"/>
        <end position="205"/>
    </location>
</feature>
<dbReference type="GO" id="GO:0000036">
    <property type="term" value="F:acyl carrier activity"/>
    <property type="evidence" value="ECO:0007669"/>
    <property type="project" value="TreeGrafter"/>
</dbReference>
<evidence type="ECO:0000256" key="6">
    <source>
        <dbReference type="ARBA" id="ARBA00022801"/>
    </source>
</evidence>
<dbReference type="FunCoup" id="A0A2V0P0V7">
    <property type="interactions" value="241"/>
</dbReference>
<protein>
    <recommendedName>
        <fullName evidence="11">Acyl-[acyl-carrier-protein] hydrolase</fullName>
        <ecNumber evidence="11">3.1.2.-</ecNumber>
    </recommendedName>
</protein>
<dbReference type="PANTHER" id="PTHR31727">
    <property type="entry name" value="OLEOYL-ACYL CARRIER PROTEIN THIOESTERASE 1, CHLOROPLASTIC"/>
    <property type="match status" value="1"/>
</dbReference>
<evidence type="ECO:0000256" key="5">
    <source>
        <dbReference type="ARBA" id="ARBA00022640"/>
    </source>
</evidence>
<evidence type="ECO:0000256" key="4">
    <source>
        <dbReference type="ARBA" id="ARBA00022528"/>
    </source>
</evidence>
<feature type="domain" description="Acyl-ACP thioesterase-like C-terminal" evidence="14">
    <location>
        <begin position="243"/>
        <end position="334"/>
    </location>
</feature>
<dbReference type="OrthoDB" id="618395at2759"/>
<dbReference type="InterPro" id="IPR045023">
    <property type="entry name" value="FATA/B"/>
</dbReference>
<dbReference type="SUPFAM" id="SSF54637">
    <property type="entry name" value="Thioesterase/thiol ester dehydrase-isomerase"/>
    <property type="match status" value="2"/>
</dbReference>
<feature type="compositionally biased region" description="Low complexity" evidence="12">
    <location>
        <begin position="18"/>
        <end position="27"/>
    </location>
</feature>
<dbReference type="InterPro" id="IPR049427">
    <property type="entry name" value="Acyl-ACP_TE_C"/>
</dbReference>
<evidence type="ECO:0000256" key="7">
    <source>
        <dbReference type="ARBA" id="ARBA00022832"/>
    </source>
</evidence>
<keyword evidence="6 11" id="KW-0378">Hydrolase</keyword>
<keyword evidence="7 11" id="KW-0276">Fatty acid metabolism</keyword>
<sequence length="340" mass="37093">MIRGQNPRAPHERGVPGAGRAAAAAPLRTRRCRAAPPTTTVAVERPAAASAPTCEVGGVLHTPHPSSFLNNNTSFAEEFRIRGNECGADQHANITTIANLLQEVGGNHGVALWGRADSGFASMPGMDHLIFVATRIQLRMEAYPKWGDLVRLETYFAEDGRLATRRDWHITDAITGAYLGAATSTWVTINMDTRKLSKLPDSVRSRWLSLAPSPPRAVLPPEATKRKLPDFPADAALTGPLVSARRSDVDPNGHINNVCYLSWALEAVPQKVYEKYNLMEVEMDFKAECHAGDTVQVLGHPLTDLSNGNGCAQQFLHALRKPDGGEVWRARTTWVPKAKK</sequence>
<evidence type="ECO:0000256" key="9">
    <source>
        <dbReference type="ARBA" id="ARBA00023098"/>
    </source>
</evidence>